<protein>
    <submittedName>
        <fullName evidence="2">Presenilin-like A22 family membrane protease</fullName>
    </submittedName>
</protein>
<keyword evidence="2" id="KW-0378">Hydrolase</keyword>
<keyword evidence="1" id="KW-0472">Membrane</keyword>
<name>A0A839N6S3_9MICO</name>
<proteinExistence type="predicted"/>
<feature type="transmembrane region" description="Helical" evidence="1">
    <location>
        <begin position="33"/>
        <end position="56"/>
    </location>
</feature>
<dbReference type="Proteomes" id="UP000559182">
    <property type="component" value="Unassembled WGS sequence"/>
</dbReference>
<feature type="transmembrane region" description="Helical" evidence="1">
    <location>
        <begin position="68"/>
        <end position="91"/>
    </location>
</feature>
<keyword evidence="3" id="KW-1185">Reference proteome</keyword>
<sequence length="101" mass="10185">MTIPAGPERRAMVATRVPSALGEIRRASTPVRYLVYGFVGCGFVGVAVGTVIGLRVHALTAWAAAVEVGLPSAALGAVIGGLVGCVVAAAGRLRPRHPGGR</sequence>
<keyword evidence="1" id="KW-0812">Transmembrane</keyword>
<dbReference type="AlphaFoldDB" id="A0A839N6S3"/>
<keyword evidence="2" id="KW-0645">Protease</keyword>
<dbReference type="EMBL" id="JACHVQ010000001">
    <property type="protein sequence ID" value="MBB2891346.1"/>
    <property type="molecule type" value="Genomic_DNA"/>
</dbReference>
<dbReference type="RefSeq" id="WP_183319626.1">
    <property type="nucleotide sequence ID" value="NZ_JACHVQ010000001.1"/>
</dbReference>
<dbReference type="GO" id="GO:0006508">
    <property type="term" value="P:proteolysis"/>
    <property type="evidence" value="ECO:0007669"/>
    <property type="project" value="UniProtKB-KW"/>
</dbReference>
<evidence type="ECO:0000313" key="3">
    <source>
        <dbReference type="Proteomes" id="UP000559182"/>
    </source>
</evidence>
<keyword evidence="1" id="KW-1133">Transmembrane helix</keyword>
<organism evidence="2 3">
    <name type="scientific">Flexivirga oryzae</name>
    <dbReference type="NCBI Taxonomy" id="1794944"/>
    <lineage>
        <taxon>Bacteria</taxon>
        <taxon>Bacillati</taxon>
        <taxon>Actinomycetota</taxon>
        <taxon>Actinomycetes</taxon>
        <taxon>Micrococcales</taxon>
        <taxon>Dermacoccaceae</taxon>
        <taxon>Flexivirga</taxon>
    </lineage>
</organism>
<evidence type="ECO:0000256" key="1">
    <source>
        <dbReference type="SAM" id="Phobius"/>
    </source>
</evidence>
<accession>A0A839N6S3</accession>
<evidence type="ECO:0000313" key="2">
    <source>
        <dbReference type="EMBL" id="MBB2891346.1"/>
    </source>
</evidence>
<comment type="caution">
    <text evidence="2">The sequence shown here is derived from an EMBL/GenBank/DDBJ whole genome shotgun (WGS) entry which is preliminary data.</text>
</comment>
<reference evidence="2 3" key="1">
    <citation type="submission" date="2020-08" db="EMBL/GenBank/DDBJ databases">
        <title>Sequencing the genomes of 1000 actinobacteria strains.</title>
        <authorList>
            <person name="Klenk H.-P."/>
        </authorList>
    </citation>
    <scope>NUCLEOTIDE SEQUENCE [LARGE SCALE GENOMIC DNA]</scope>
    <source>
        <strain evidence="2 3">DSM 105369</strain>
    </source>
</reference>
<dbReference type="GO" id="GO:0008233">
    <property type="term" value="F:peptidase activity"/>
    <property type="evidence" value="ECO:0007669"/>
    <property type="project" value="UniProtKB-KW"/>
</dbReference>
<gene>
    <name evidence="2" type="ORF">FHU39_001330</name>
</gene>